<accession>A0A1F5YGU9</accession>
<sequence length="289" mass="32918">MAKFSSKIFIDGGEPTETRQAKELLGFLDGQTTNPSLIAKNLINREESRITNQESGIKLTEEEALKEYQRIAQEMSTIIPEGSISIQVFANQETTAEEMIIQARARHLWIPNSSIKLPCIPEGLKAAEVVCQEMPINITLVFSQSQAAAVYQATKNAKYPVFLSPFVGRLDDRGENGMQAVANIIKMFEPSDHHVEVLTASVRNIDHVMYALQLKSDIITIPFKVFREWAEMKFEDPDPDYEYPHEDFIEIPFREDIVLGRPFLEYDLHHDLTDKGVATFYSDWMGLFK</sequence>
<evidence type="ECO:0000313" key="2">
    <source>
        <dbReference type="EMBL" id="OGF99405.1"/>
    </source>
</evidence>
<gene>
    <name evidence="2" type="ORF">A2Y99_04450</name>
</gene>
<evidence type="ECO:0000256" key="1">
    <source>
        <dbReference type="ARBA" id="ARBA00023270"/>
    </source>
</evidence>
<dbReference type="SUPFAM" id="SSF51569">
    <property type="entry name" value="Aldolase"/>
    <property type="match status" value="1"/>
</dbReference>
<dbReference type="InterPro" id="IPR001585">
    <property type="entry name" value="TAL/FSA"/>
</dbReference>
<name>A0A1F5YGU9_9BACT</name>
<dbReference type="PANTHER" id="PTHR10683:SF40">
    <property type="entry name" value="FRUCTOSE-6-PHOSPHATE ALDOLASE 1-RELATED"/>
    <property type="match status" value="1"/>
</dbReference>
<keyword evidence="1" id="KW-0704">Schiff base</keyword>
<dbReference type="Pfam" id="PF00923">
    <property type="entry name" value="TAL_FSA"/>
    <property type="match status" value="1"/>
</dbReference>
<proteinExistence type="predicted"/>
<dbReference type="GO" id="GO:0005975">
    <property type="term" value="P:carbohydrate metabolic process"/>
    <property type="evidence" value="ECO:0007669"/>
    <property type="project" value="InterPro"/>
</dbReference>
<dbReference type="AlphaFoldDB" id="A0A1F5YGU9"/>
<evidence type="ECO:0008006" key="4">
    <source>
        <dbReference type="Google" id="ProtNLM"/>
    </source>
</evidence>
<organism evidence="2 3">
    <name type="scientific">Candidatus Gottesmanbacteria bacterium RBG_13_37_7</name>
    <dbReference type="NCBI Taxonomy" id="1798369"/>
    <lineage>
        <taxon>Bacteria</taxon>
        <taxon>Candidatus Gottesmaniibacteriota</taxon>
    </lineage>
</organism>
<dbReference type="Gene3D" id="3.20.20.70">
    <property type="entry name" value="Aldolase class I"/>
    <property type="match status" value="1"/>
</dbReference>
<comment type="caution">
    <text evidence="2">The sequence shown here is derived from an EMBL/GenBank/DDBJ whole genome shotgun (WGS) entry which is preliminary data.</text>
</comment>
<evidence type="ECO:0000313" key="3">
    <source>
        <dbReference type="Proteomes" id="UP000178230"/>
    </source>
</evidence>
<dbReference type="InterPro" id="IPR013785">
    <property type="entry name" value="Aldolase_TIM"/>
</dbReference>
<reference evidence="2 3" key="1">
    <citation type="journal article" date="2016" name="Nat. Commun.">
        <title>Thousands of microbial genomes shed light on interconnected biogeochemical processes in an aquifer system.</title>
        <authorList>
            <person name="Anantharaman K."/>
            <person name="Brown C.T."/>
            <person name="Hug L.A."/>
            <person name="Sharon I."/>
            <person name="Castelle C.J."/>
            <person name="Probst A.J."/>
            <person name="Thomas B.C."/>
            <person name="Singh A."/>
            <person name="Wilkins M.J."/>
            <person name="Karaoz U."/>
            <person name="Brodie E.L."/>
            <person name="Williams K.H."/>
            <person name="Hubbard S.S."/>
            <person name="Banfield J.F."/>
        </authorList>
    </citation>
    <scope>NUCLEOTIDE SEQUENCE [LARGE SCALE GENOMIC DNA]</scope>
</reference>
<dbReference type="EMBL" id="MFIY01000054">
    <property type="protein sequence ID" value="OGF99405.1"/>
    <property type="molecule type" value="Genomic_DNA"/>
</dbReference>
<dbReference type="PANTHER" id="PTHR10683">
    <property type="entry name" value="TRANSALDOLASE"/>
    <property type="match status" value="1"/>
</dbReference>
<protein>
    <recommendedName>
        <fullName evidence="4">Transaldolase</fullName>
    </recommendedName>
</protein>
<dbReference type="Proteomes" id="UP000178230">
    <property type="component" value="Unassembled WGS sequence"/>
</dbReference>